<evidence type="ECO:0000256" key="1">
    <source>
        <dbReference type="SAM" id="MobiDB-lite"/>
    </source>
</evidence>
<comment type="caution">
    <text evidence="3">The sequence shown here is derived from an EMBL/GenBank/DDBJ whole genome shotgun (WGS) entry which is preliminary data.</text>
</comment>
<proteinExistence type="predicted"/>
<keyword evidence="4" id="KW-1185">Reference proteome</keyword>
<name>A0A5C5UAS7_9CORY</name>
<feature type="domain" description="Conserved hypothetical protein CHP02391" evidence="2">
    <location>
        <begin position="145"/>
        <end position="264"/>
    </location>
</feature>
<evidence type="ECO:0000259" key="2">
    <source>
        <dbReference type="Pfam" id="PF09509"/>
    </source>
</evidence>
<protein>
    <submittedName>
        <fullName evidence="3">TIGR02391 family protein</fullName>
    </submittedName>
</protein>
<organism evidence="3 4">
    <name type="scientific">Corynebacterium canis</name>
    <dbReference type="NCBI Taxonomy" id="679663"/>
    <lineage>
        <taxon>Bacteria</taxon>
        <taxon>Bacillati</taxon>
        <taxon>Actinomycetota</taxon>
        <taxon>Actinomycetes</taxon>
        <taxon>Mycobacteriales</taxon>
        <taxon>Corynebacteriaceae</taxon>
        <taxon>Corynebacterium</taxon>
    </lineage>
</organism>
<feature type="region of interest" description="Disordered" evidence="1">
    <location>
        <begin position="203"/>
        <end position="226"/>
    </location>
</feature>
<gene>
    <name evidence="3" type="ORF">FRX94_09970</name>
</gene>
<dbReference type="InterPro" id="IPR012654">
    <property type="entry name" value="CHP02391"/>
</dbReference>
<dbReference type="OrthoDB" id="3189478at2"/>
<dbReference type="NCBIfam" id="TIGR02391">
    <property type="entry name" value="hypoth_ymh"/>
    <property type="match status" value="1"/>
</dbReference>
<accession>A0A5C5UAS7</accession>
<reference evidence="3 4" key="1">
    <citation type="submission" date="2019-08" db="EMBL/GenBank/DDBJ databases">
        <authorList>
            <person name="Lei W."/>
        </authorList>
    </citation>
    <scope>NUCLEOTIDE SEQUENCE [LARGE SCALE GENOMIC DNA]</scope>
    <source>
        <strain evidence="3 4">CCUG 58627</strain>
    </source>
</reference>
<sequence length="275" mass="30458">MAAFPQPWSYPKVKAIADVLADTNEGLTRREIGELLHRLGMEDPSPSKSKRDRLADVFVARQNKDQSSKGTSTFIETAMEPVRYYTQKAVFARRKKLLNERLSLVGVRISDEGKVGEGAVAQILDDASRIATSIYDELRQRKCYTWVLQYCSVEVLRKACSHACPEATKSIFDRLRSLTGLPSDGASLVDEALALGKSGKPKLPINSLRPQTERDEQSGFANPVKGLNSLYRNPTAHDLRLKRPIGKDELLEVLTMISMVHRRLDGASAQSGGST</sequence>
<evidence type="ECO:0000313" key="3">
    <source>
        <dbReference type="EMBL" id="TWT23058.1"/>
    </source>
</evidence>
<dbReference type="EMBL" id="VOHM01000023">
    <property type="protein sequence ID" value="TWT23058.1"/>
    <property type="molecule type" value="Genomic_DNA"/>
</dbReference>
<dbReference type="AlphaFoldDB" id="A0A5C5UAS7"/>
<dbReference type="Proteomes" id="UP000320791">
    <property type="component" value="Unassembled WGS sequence"/>
</dbReference>
<dbReference type="Pfam" id="PF09509">
    <property type="entry name" value="Hypoth_Ymh"/>
    <property type="match status" value="1"/>
</dbReference>
<evidence type="ECO:0000313" key="4">
    <source>
        <dbReference type="Proteomes" id="UP000320791"/>
    </source>
</evidence>
<dbReference type="RefSeq" id="WP_146325136.1">
    <property type="nucleotide sequence ID" value="NZ_BAABLR010000068.1"/>
</dbReference>